<dbReference type="PANTHER" id="PTHR43066">
    <property type="entry name" value="RHOMBOID-RELATED PROTEIN"/>
    <property type="match status" value="1"/>
</dbReference>
<feature type="domain" description="Peptidase S54 rhomboid" evidence="9">
    <location>
        <begin position="43"/>
        <end position="187"/>
    </location>
</feature>
<dbReference type="GO" id="GO:0006508">
    <property type="term" value="P:proteolysis"/>
    <property type="evidence" value="ECO:0007669"/>
    <property type="project" value="UniProtKB-KW"/>
</dbReference>
<keyword evidence="5" id="KW-0378">Hydrolase</keyword>
<evidence type="ECO:0000259" key="9">
    <source>
        <dbReference type="Pfam" id="PF01694"/>
    </source>
</evidence>
<dbReference type="PANTHER" id="PTHR43066:SF1">
    <property type="entry name" value="RHOMBOID PROTEIN 2"/>
    <property type="match status" value="1"/>
</dbReference>
<evidence type="ECO:0000313" key="13">
    <source>
        <dbReference type="Proteomes" id="UP001209746"/>
    </source>
</evidence>
<dbReference type="EMBL" id="JAOPKC010000017">
    <property type="protein sequence ID" value="MCU4718900.1"/>
    <property type="molecule type" value="Genomic_DNA"/>
</dbReference>
<evidence type="ECO:0000256" key="8">
    <source>
        <dbReference type="SAM" id="Phobius"/>
    </source>
</evidence>
<dbReference type="Pfam" id="PF01694">
    <property type="entry name" value="Rhomboid"/>
    <property type="match status" value="1"/>
</dbReference>
<dbReference type="Proteomes" id="UP001209746">
    <property type="component" value="Unassembled WGS sequence"/>
</dbReference>
<evidence type="ECO:0000256" key="3">
    <source>
        <dbReference type="ARBA" id="ARBA00022670"/>
    </source>
</evidence>
<evidence type="ECO:0000313" key="12">
    <source>
        <dbReference type="Proteomes" id="UP001208186"/>
    </source>
</evidence>
<keyword evidence="6 8" id="KW-1133">Transmembrane helix</keyword>
<reference evidence="11" key="1">
    <citation type="submission" date="2023-02" db="EMBL/GenBank/DDBJ databases">
        <title>Enrichment on poylsaccharides allowed isolation of novel metabolic and taxonomic groups of Haloarchaea.</title>
        <authorList>
            <person name="Sorokin D.Y."/>
            <person name="Elcheninov A.G."/>
            <person name="Khizhniak T.V."/>
            <person name="Kolganova T.V."/>
            <person name="Kublanov I.V."/>
        </authorList>
    </citation>
    <scope>NUCLEOTIDE SEQUENCE</scope>
    <source>
        <strain evidence="10 12">HArc-curdl5-1</strain>
        <strain evidence="11">HArc-curdl7</strain>
    </source>
</reference>
<feature type="transmembrane region" description="Helical" evidence="8">
    <location>
        <begin position="76"/>
        <end position="96"/>
    </location>
</feature>
<dbReference type="Proteomes" id="UP001208186">
    <property type="component" value="Unassembled WGS sequence"/>
</dbReference>
<evidence type="ECO:0000313" key="11">
    <source>
        <dbReference type="EMBL" id="MCU4728007.1"/>
    </source>
</evidence>
<dbReference type="SUPFAM" id="SSF144091">
    <property type="entry name" value="Rhomboid-like"/>
    <property type="match status" value="1"/>
</dbReference>
<feature type="transmembrane region" description="Helical" evidence="8">
    <location>
        <begin position="138"/>
        <end position="159"/>
    </location>
</feature>
<name>A0AAE3ID46_9EURY</name>
<feature type="transmembrane region" description="Helical" evidence="8">
    <location>
        <begin position="52"/>
        <end position="69"/>
    </location>
</feature>
<accession>A0AAE3ID46</accession>
<dbReference type="EMBL" id="JAOPKD010000017">
    <property type="protein sequence ID" value="MCU4728007.1"/>
    <property type="molecule type" value="Genomic_DNA"/>
</dbReference>
<protein>
    <submittedName>
        <fullName evidence="11">Rhomboid family intramembrane serine protease</fullName>
    </submittedName>
</protein>
<dbReference type="InterPro" id="IPR022764">
    <property type="entry name" value="Peptidase_S54_rhomboid_dom"/>
</dbReference>
<dbReference type="GO" id="GO:0016020">
    <property type="term" value="C:membrane"/>
    <property type="evidence" value="ECO:0007669"/>
    <property type="project" value="UniProtKB-SubCell"/>
</dbReference>
<organism evidence="11 13">
    <name type="scientific">Halapricum hydrolyticum</name>
    <dbReference type="NCBI Taxonomy" id="2979991"/>
    <lineage>
        <taxon>Archaea</taxon>
        <taxon>Methanobacteriati</taxon>
        <taxon>Methanobacteriota</taxon>
        <taxon>Stenosarchaea group</taxon>
        <taxon>Halobacteria</taxon>
        <taxon>Halobacteriales</taxon>
        <taxon>Haloarculaceae</taxon>
        <taxon>Halapricum</taxon>
    </lineage>
</organism>
<comment type="subcellular location">
    <subcellularLocation>
        <location evidence="1">Membrane</location>
        <topology evidence="1">Multi-pass membrane protein</topology>
    </subcellularLocation>
</comment>
<keyword evidence="3 11" id="KW-0645">Protease</keyword>
<evidence type="ECO:0000256" key="6">
    <source>
        <dbReference type="ARBA" id="ARBA00022989"/>
    </source>
</evidence>
<evidence type="ECO:0000256" key="1">
    <source>
        <dbReference type="ARBA" id="ARBA00004141"/>
    </source>
</evidence>
<evidence type="ECO:0000256" key="2">
    <source>
        <dbReference type="ARBA" id="ARBA00009045"/>
    </source>
</evidence>
<dbReference type="AlphaFoldDB" id="A0AAE3ID46"/>
<keyword evidence="12" id="KW-1185">Reference proteome</keyword>
<dbReference type="GO" id="GO:0004252">
    <property type="term" value="F:serine-type endopeptidase activity"/>
    <property type="evidence" value="ECO:0007669"/>
    <property type="project" value="InterPro"/>
</dbReference>
<feature type="transmembrane region" description="Helical" evidence="8">
    <location>
        <begin position="12"/>
        <end position="32"/>
    </location>
</feature>
<gene>
    <name evidence="11" type="ORF">OB914_13695</name>
    <name evidence="10" type="ORF">OB916_12650</name>
</gene>
<sequence length="200" mass="21802">MEAESIYSAVAINDIPWVTIILTLVMGATHLVSPTITPLSYTILAPWMHAGFNHLWQNLLVFVLLGTLVERRVGLVTFLLFAVLIPYLALHLPVVFEYGGPSRGASGLTMTLTGYAIPALVVDLAERIESFEADARDVALGIGILLVLIYLSLDVWVTVQRFAGIQSRPDGVAVSAHATGLVLGVLWFGWRVLRHDLDNA</sequence>
<dbReference type="InterPro" id="IPR035952">
    <property type="entry name" value="Rhomboid-like_sf"/>
</dbReference>
<evidence type="ECO:0000256" key="4">
    <source>
        <dbReference type="ARBA" id="ARBA00022692"/>
    </source>
</evidence>
<comment type="similarity">
    <text evidence="2">Belongs to the peptidase S54 family.</text>
</comment>
<proteinExistence type="inferred from homology"/>
<feature type="transmembrane region" description="Helical" evidence="8">
    <location>
        <begin position="171"/>
        <end position="190"/>
    </location>
</feature>
<evidence type="ECO:0000256" key="5">
    <source>
        <dbReference type="ARBA" id="ARBA00022801"/>
    </source>
</evidence>
<comment type="caution">
    <text evidence="11">The sequence shown here is derived from an EMBL/GenBank/DDBJ whole genome shotgun (WGS) entry which is preliminary data.</text>
</comment>
<evidence type="ECO:0000313" key="10">
    <source>
        <dbReference type="EMBL" id="MCU4718900.1"/>
    </source>
</evidence>
<evidence type="ECO:0000256" key="7">
    <source>
        <dbReference type="ARBA" id="ARBA00023136"/>
    </source>
</evidence>
<dbReference type="Gene3D" id="1.20.1540.10">
    <property type="entry name" value="Rhomboid-like"/>
    <property type="match status" value="1"/>
</dbReference>
<keyword evidence="7 8" id="KW-0472">Membrane</keyword>
<keyword evidence="4 8" id="KW-0812">Transmembrane</keyword>